<reference evidence="7 9" key="1">
    <citation type="submission" date="2017-12" db="EMBL/GenBank/DDBJ databases">
        <title>Integrating genomic resources of turbot (Scophthalmus maximus) in depth evaluation of genetic and physical mapping variation across individuals.</title>
        <authorList>
            <person name="Martinez P."/>
        </authorList>
    </citation>
    <scope>NUCLEOTIDE SEQUENCE [LARGE SCALE GENOMIC DNA]</scope>
</reference>
<evidence type="ECO:0000256" key="2">
    <source>
        <dbReference type="ARBA" id="ARBA00022491"/>
    </source>
</evidence>
<evidence type="ECO:0000256" key="3">
    <source>
        <dbReference type="ARBA" id="ARBA00023015"/>
    </source>
</evidence>
<dbReference type="SMART" id="SM00353">
    <property type="entry name" value="HLH"/>
    <property type="match status" value="1"/>
</dbReference>
<evidence type="ECO:0000256" key="1">
    <source>
        <dbReference type="ARBA" id="ARBA00004123"/>
    </source>
</evidence>
<dbReference type="GO" id="GO:0046983">
    <property type="term" value="F:protein dimerization activity"/>
    <property type="evidence" value="ECO:0007669"/>
    <property type="project" value="InterPro"/>
</dbReference>
<dbReference type="PANTHER" id="PTHR10985">
    <property type="entry name" value="BASIC HELIX-LOOP-HELIX TRANSCRIPTION FACTOR, HES-RELATED"/>
    <property type="match status" value="1"/>
</dbReference>
<dbReference type="EMBL" id="VEVO01000091">
    <property type="protein sequence ID" value="KAF0022135.1"/>
    <property type="molecule type" value="Genomic_DNA"/>
</dbReference>
<dbReference type="AlphaFoldDB" id="A0A2U9BEL8"/>
<evidence type="ECO:0000259" key="6">
    <source>
        <dbReference type="PROSITE" id="PS50888"/>
    </source>
</evidence>
<dbReference type="GO" id="GO:0005634">
    <property type="term" value="C:nucleus"/>
    <property type="evidence" value="ECO:0007669"/>
    <property type="project" value="UniProtKB-SubCell"/>
</dbReference>
<name>A0A2U9BEL8_SCOMX</name>
<evidence type="ECO:0000313" key="10">
    <source>
        <dbReference type="Proteomes" id="UP000438429"/>
    </source>
</evidence>
<sequence>MAPTITAQEHLTLSHKVRKPLVEKLRRERINSSIEQLKCLLAPELVQQQPDSKLEKADVLEMTVCFLTRLQQQRRRRSRAADSADRGFSRCVREVEDFLTEEEEEVKTRPQRRGMMMKTLDRLRSSSEQKLREADFSPPSSAVTLKGPLFMLNMLKIICDIHIVDVEIVRCDECVWTLSVEDQMSCVVALRATAADPSVKEST</sequence>
<keyword evidence="5" id="KW-0539">Nucleus</keyword>
<dbReference type="InterPro" id="IPR036638">
    <property type="entry name" value="HLH_DNA-bd_sf"/>
</dbReference>
<evidence type="ECO:0000313" key="8">
    <source>
        <dbReference type="EMBL" id="KAF0022135.1"/>
    </source>
</evidence>
<evidence type="ECO:0000256" key="5">
    <source>
        <dbReference type="ARBA" id="ARBA00023242"/>
    </source>
</evidence>
<dbReference type="Gene3D" id="4.10.280.10">
    <property type="entry name" value="Helix-loop-helix DNA-binding domain"/>
    <property type="match status" value="1"/>
</dbReference>
<protein>
    <submittedName>
        <fullName evidence="7">Putative transcription factor HES-5-like</fullName>
    </submittedName>
</protein>
<accession>A0A2U9BEL8</accession>
<dbReference type="InterPro" id="IPR050370">
    <property type="entry name" value="HES_HEY"/>
</dbReference>
<comment type="subcellular location">
    <subcellularLocation>
        <location evidence="1">Nucleus</location>
    </subcellularLocation>
</comment>
<evidence type="ECO:0000313" key="7">
    <source>
        <dbReference type="EMBL" id="AWP02186.1"/>
    </source>
</evidence>
<dbReference type="Proteomes" id="UP000246464">
    <property type="component" value="Chromosome 6"/>
</dbReference>
<evidence type="ECO:0000313" key="9">
    <source>
        <dbReference type="Proteomes" id="UP000246464"/>
    </source>
</evidence>
<gene>
    <name evidence="8" type="ORF">F2P81_025610</name>
    <name evidence="7" type="ORF">SMAX5B_016423</name>
</gene>
<dbReference type="SUPFAM" id="SSF47459">
    <property type="entry name" value="HLH, helix-loop-helix DNA-binding domain"/>
    <property type="match status" value="1"/>
</dbReference>
<keyword evidence="4" id="KW-0804">Transcription</keyword>
<dbReference type="InterPro" id="IPR011598">
    <property type="entry name" value="bHLH_dom"/>
</dbReference>
<dbReference type="PROSITE" id="PS50888">
    <property type="entry name" value="BHLH"/>
    <property type="match status" value="1"/>
</dbReference>
<evidence type="ECO:0000256" key="4">
    <source>
        <dbReference type="ARBA" id="ARBA00023163"/>
    </source>
</evidence>
<dbReference type="Proteomes" id="UP000438429">
    <property type="component" value="Unassembled WGS sequence"/>
</dbReference>
<dbReference type="STRING" id="52904.ENSSMAP00000029002"/>
<keyword evidence="3" id="KW-0805">Transcription regulation</keyword>
<dbReference type="Pfam" id="PF00010">
    <property type="entry name" value="HLH"/>
    <property type="match status" value="1"/>
</dbReference>
<organism evidence="7 9">
    <name type="scientific">Scophthalmus maximus</name>
    <name type="common">Turbot</name>
    <name type="synonym">Psetta maxima</name>
    <dbReference type="NCBI Taxonomy" id="52904"/>
    <lineage>
        <taxon>Eukaryota</taxon>
        <taxon>Metazoa</taxon>
        <taxon>Chordata</taxon>
        <taxon>Craniata</taxon>
        <taxon>Vertebrata</taxon>
        <taxon>Euteleostomi</taxon>
        <taxon>Actinopterygii</taxon>
        <taxon>Neopterygii</taxon>
        <taxon>Teleostei</taxon>
        <taxon>Neoteleostei</taxon>
        <taxon>Acanthomorphata</taxon>
        <taxon>Carangaria</taxon>
        <taxon>Pleuronectiformes</taxon>
        <taxon>Pleuronectoidei</taxon>
        <taxon>Scophthalmidae</taxon>
        <taxon>Scophthalmus</taxon>
    </lineage>
</organism>
<feature type="domain" description="BHLH" evidence="6">
    <location>
        <begin position="14"/>
        <end position="70"/>
    </location>
</feature>
<reference evidence="8 10" key="2">
    <citation type="submission" date="2019-06" db="EMBL/GenBank/DDBJ databases">
        <title>Draft genomes of female and male turbot (Scophthalmus maximus).</title>
        <authorList>
            <person name="Xu H."/>
            <person name="Xu X.-W."/>
            <person name="Shao C."/>
            <person name="Chen S."/>
        </authorList>
    </citation>
    <scope>NUCLEOTIDE SEQUENCE [LARGE SCALE GENOMIC DNA]</scope>
    <source>
        <strain evidence="8">Ysfricsl-2016a</strain>
        <tissue evidence="8">Blood</tissue>
    </source>
</reference>
<keyword evidence="9" id="KW-1185">Reference proteome</keyword>
<dbReference type="CDD" id="cd11461">
    <property type="entry name" value="bHLH-O_HES5"/>
    <property type="match status" value="1"/>
</dbReference>
<dbReference type="EMBL" id="CP026248">
    <property type="protein sequence ID" value="AWP02186.1"/>
    <property type="molecule type" value="Genomic_DNA"/>
</dbReference>
<keyword evidence="2" id="KW-0678">Repressor</keyword>
<proteinExistence type="predicted"/>